<dbReference type="PROSITE" id="PS50222">
    <property type="entry name" value="EF_HAND_2"/>
    <property type="match status" value="2"/>
</dbReference>
<dbReference type="AlphaFoldDB" id="A2DJI5"/>
<accession>A2DJI5</accession>
<gene>
    <name evidence="2" type="ORF">TVAG_101020</name>
</gene>
<feature type="domain" description="EF-hand" evidence="1">
    <location>
        <begin position="41"/>
        <end position="76"/>
    </location>
</feature>
<sequence>METRNQKAITEVFNQYDTDKNGKLDRQQLKDCIKDLNGRELDDTELNQIFSLMNGEKDGFVHLSEFVKVMEQFFKFC</sequence>
<dbReference type="VEuPathDB" id="TrichDB:TVAGG3_1036240"/>
<dbReference type="Pfam" id="PF13499">
    <property type="entry name" value="EF-hand_7"/>
    <property type="match status" value="1"/>
</dbReference>
<proteinExistence type="predicted"/>
<dbReference type="RefSeq" id="XP_001580371.1">
    <property type="nucleotide sequence ID" value="XM_001580321.1"/>
</dbReference>
<dbReference type="Gene3D" id="1.10.238.10">
    <property type="entry name" value="EF-hand"/>
    <property type="match status" value="1"/>
</dbReference>
<dbReference type="SUPFAM" id="SSF47473">
    <property type="entry name" value="EF-hand"/>
    <property type="match status" value="1"/>
</dbReference>
<dbReference type="VEuPathDB" id="TrichDB:TVAG_101020"/>
<evidence type="ECO:0000313" key="3">
    <source>
        <dbReference type="Proteomes" id="UP000001542"/>
    </source>
</evidence>
<dbReference type="InParanoid" id="A2DJI5"/>
<dbReference type="SMR" id="A2DJI5"/>
<dbReference type="InterPro" id="IPR011992">
    <property type="entry name" value="EF-hand-dom_pair"/>
</dbReference>
<name>A2DJI5_TRIV3</name>
<evidence type="ECO:0000259" key="1">
    <source>
        <dbReference type="PROSITE" id="PS50222"/>
    </source>
</evidence>
<dbReference type="Proteomes" id="UP000001542">
    <property type="component" value="Unassembled WGS sequence"/>
</dbReference>
<dbReference type="SMART" id="SM00054">
    <property type="entry name" value="EFh"/>
    <property type="match status" value="2"/>
</dbReference>
<dbReference type="GO" id="GO:0005509">
    <property type="term" value="F:calcium ion binding"/>
    <property type="evidence" value="ECO:0007669"/>
    <property type="project" value="InterPro"/>
</dbReference>
<evidence type="ECO:0000313" key="2">
    <source>
        <dbReference type="EMBL" id="EAY19385.1"/>
    </source>
</evidence>
<reference evidence="2" key="1">
    <citation type="submission" date="2006-10" db="EMBL/GenBank/DDBJ databases">
        <authorList>
            <person name="Amadeo P."/>
            <person name="Zhao Q."/>
            <person name="Wortman J."/>
            <person name="Fraser-Liggett C."/>
            <person name="Carlton J."/>
        </authorList>
    </citation>
    <scope>NUCLEOTIDE SEQUENCE</scope>
    <source>
        <strain evidence="2">G3</strain>
    </source>
</reference>
<organism evidence="2 3">
    <name type="scientific">Trichomonas vaginalis (strain ATCC PRA-98 / G3)</name>
    <dbReference type="NCBI Taxonomy" id="412133"/>
    <lineage>
        <taxon>Eukaryota</taxon>
        <taxon>Metamonada</taxon>
        <taxon>Parabasalia</taxon>
        <taxon>Trichomonadida</taxon>
        <taxon>Trichomonadidae</taxon>
        <taxon>Trichomonas</taxon>
    </lineage>
</organism>
<protein>
    <submittedName>
        <fullName evidence="2">EF hand family protein</fullName>
    </submittedName>
</protein>
<dbReference type="KEGG" id="tva:5464912"/>
<reference evidence="2" key="2">
    <citation type="journal article" date="2007" name="Science">
        <title>Draft genome sequence of the sexually transmitted pathogen Trichomonas vaginalis.</title>
        <authorList>
            <person name="Carlton J.M."/>
            <person name="Hirt R.P."/>
            <person name="Silva J.C."/>
            <person name="Delcher A.L."/>
            <person name="Schatz M."/>
            <person name="Zhao Q."/>
            <person name="Wortman J.R."/>
            <person name="Bidwell S.L."/>
            <person name="Alsmark U.C.M."/>
            <person name="Besteiro S."/>
            <person name="Sicheritz-Ponten T."/>
            <person name="Noel C.J."/>
            <person name="Dacks J.B."/>
            <person name="Foster P.G."/>
            <person name="Simillion C."/>
            <person name="Van de Peer Y."/>
            <person name="Miranda-Saavedra D."/>
            <person name="Barton G.J."/>
            <person name="Westrop G.D."/>
            <person name="Mueller S."/>
            <person name="Dessi D."/>
            <person name="Fiori P.L."/>
            <person name="Ren Q."/>
            <person name="Paulsen I."/>
            <person name="Zhang H."/>
            <person name="Bastida-Corcuera F.D."/>
            <person name="Simoes-Barbosa A."/>
            <person name="Brown M.T."/>
            <person name="Hayes R.D."/>
            <person name="Mukherjee M."/>
            <person name="Okumura C.Y."/>
            <person name="Schneider R."/>
            <person name="Smith A.J."/>
            <person name="Vanacova S."/>
            <person name="Villalvazo M."/>
            <person name="Haas B.J."/>
            <person name="Pertea M."/>
            <person name="Feldblyum T.V."/>
            <person name="Utterback T.R."/>
            <person name="Shu C.L."/>
            <person name="Osoegawa K."/>
            <person name="de Jong P.J."/>
            <person name="Hrdy I."/>
            <person name="Horvathova L."/>
            <person name="Zubacova Z."/>
            <person name="Dolezal P."/>
            <person name="Malik S.B."/>
            <person name="Logsdon J.M. Jr."/>
            <person name="Henze K."/>
            <person name="Gupta A."/>
            <person name="Wang C.C."/>
            <person name="Dunne R.L."/>
            <person name="Upcroft J.A."/>
            <person name="Upcroft P."/>
            <person name="White O."/>
            <person name="Salzberg S.L."/>
            <person name="Tang P."/>
            <person name="Chiu C.-H."/>
            <person name="Lee Y.-S."/>
            <person name="Embley T.M."/>
            <person name="Coombs G.H."/>
            <person name="Mottram J.C."/>
            <person name="Tachezy J."/>
            <person name="Fraser-Liggett C.M."/>
            <person name="Johnson P.J."/>
        </authorList>
    </citation>
    <scope>NUCLEOTIDE SEQUENCE [LARGE SCALE GENOMIC DNA]</scope>
    <source>
        <strain evidence="2">G3</strain>
    </source>
</reference>
<keyword evidence="3" id="KW-1185">Reference proteome</keyword>
<dbReference type="EMBL" id="DS113208">
    <property type="protein sequence ID" value="EAY19385.1"/>
    <property type="molecule type" value="Genomic_DNA"/>
</dbReference>
<dbReference type="OrthoDB" id="26525at2759"/>
<feature type="domain" description="EF-hand" evidence="1">
    <location>
        <begin position="4"/>
        <end position="39"/>
    </location>
</feature>
<dbReference type="CDD" id="cd00051">
    <property type="entry name" value="EFh"/>
    <property type="match status" value="1"/>
</dbReference>
<dbReference type="InterPro" id="IPR002048">
    <property type="entry name" value="EF_hand_dom"/>
</dbReference>